<dbReference type="PANTHER" id="PTHR46222">
    <property type="entry name" value="PEPTIDYL-PROLYL CIS-TRANS ISOMERASE FKBP7/14"/>
    <property type="match status" value="1"/>
</dbReference>
<keyword evidence="3" id="KW-0106">Calcium</keyword>
<protein>
    <submittedName>
        <fullName evidence="4">Uncharacterized protein</fullName>
    </submittedName>
</protein>
<dbReference type="SUPFAM" id="SSF47473">
    <property type="entry name" value="EF-hand"/>
    <property type="match status" value="1"/>
</dbReference>
<dbReference type="AlphaFoldDB" id="A0A7R8WFF6"/>
<dbReference type="InterPro" id="IPR052273">
    <property type="entry name" value="PPIase_FKBP"/>
</dbReference>
<dbReference type="InterPro" id="IPR018247">
    <property type="entry name" value="EF_Hand_1_Ca_BS"/>
</dbReference>
<evidence type="ECO:0000256" key="2">
    <source>
        <dbReference type="ARBA" id="ARBA00022737"/>
    </source>
</evidence>
<keyword evidence="1" id="KW-0732">Signal</keyword>
<reference evidence="4" key="1">
    <citation type="submission" date="2020-11" db="EMBL/GenBank/DDBJ databases">
        <authorList>
            <person name="Tran Van P."/>
        </authorList>
    </citation>
    <scope>NUCLEOTIDE SEQUENCE</scope>
</reference>
<proteinExistence type="predicted"/>
<keyword evidence="2" id="KW-0677">Repeat</keyword>
<evidence type="ECO:0000256" key="1">
    <source>
        <dbReference type="ARBA" id="ARBA00022729"/>
    </source>
</evidence>
<dbReference type="EMBL" id="OB661414">
    <property type="protein sequence ID" value="CAD7228173.1"/>
    <property type="molecule type" value="Genomic_DNA"/>
</dbReference>
<dbReference type="Gene3D" id="1.10.238.10">
    <property type="entry name" value="EF-hand"/>
    <property type="match status" value="1"/>
</dbReference>
<organism evidence="4">
    <name type="scientific">Cyprideis torosa</name>
    <dbReference type="NCBI Taxonomy" id="163714"/>
    <lineage>
        <taxon>Eukaryota</taxon>
        <taxon>Metazoa</taxon>
        <taxon>Ecdysozoa</taxon>
        <taxon>Arthropoda</taxon>
        <taxon>Crustacea</taxon>
        <taxon>Oligostraca</taxon>
        <taxon>Ostracoda</taxon>
        <taxon>Podocopa</taxon>
        <taxon>Podocopida</taxon>
        <taxon>Cytherocopina</taxon>
        <taxon>Cytheroidea</taxon>
        <taxon>Cytherideidae</taxon>
        <taxon>Cyprideis</taxon>
    </lineage>
</organism>
<accession>A0A7R8WFF6</accession>
<sequence length="259" mass="29886">MLAVRWQLFMFVVCMSWTCPTDGRWRKKTKGEEELQLEDFERKRERASWDHFDVTVDTRPSWCTKRSRLHDVITYQFANPPWSPDMIITSNYVLDSNSIFIPLEKALLGMCLGEIRKITNPAAENATEASTEDFAASDEYYRLVRIRPRTSQSMGSVQYGIEVRRAWDDPFLTSFELMDGNRDLRLTRTEIVAHTTNELLDDAKRGAGLPYTTEEAVKVALNMSSRLFSQSDENQDGLISVGEFLRTQHFEYPDLGVFG</sequence>
<name>A0A7R8WFF6_9CRUS</name>
<evidence type="ECO:0000256" key="3">
    <source>
        <dbReference type="ARBA" id="ARBA00022837"/>
    </source>
</evidence>
<gene>
    <name evidence="4" type="ORF">CTOB1V02_LOCUS6062</name>
</gene>
<dbReference type="PANTHER" id="PTHR46222:SF3">
    <property type="entry name" value="PEPTIDYLPROLYL ISOMERASE"/>
    <property type="match status" value="1"/>
</dbReference>
<dbReference type="InterPro" id="IPR011992">
    <property type="entry name" value="EF-hand-dom_pair"/>
</dbReference>
<evidence type="ECO:0000313" key="4">
    <source>
        <dbReference type="EMBL" id="CAD7228173.1"/>
    </source>
</evidence>
<dbReference type="PROSITE" id="PS00018">
    <property type="entry name" value="EF_HAND_1"/>
    <property type="match status" value="1"/>
</dbReference>